<reference evidence="2 3" key="1">
    <citation type="submission" date="2015-06" db="EMBL/GenBank/DDBJ databases">
        <title>Draft genome of the ant-associated black yeast Phialophora attae CBS 131958.</title>
        <authorList>
            <person name="Moreno L.F."/>
            <person name="Stielow B.J."/>
            <person name="de Hoog S."/>
            <person name="Vicente V.A."/>
            <person name="Weiss V.A."/>
            <person name="de Vries M."/>
            <person name="Cruz L.M."/>
            <person name="Souza E.M."/>
        </authorList>
    </citation>
    <scope>NUCLEOTIDE SEQUENCE [LARGE SCALE GENOMIC DNA]</scope>
    <source>
        <strain evidence="2 3">CBS 131958</strain>
    </source>
</reference>
<dbReference type="VEuPathDB" id="FungiDB:AB675_9811"/>
<proteinExistence type="predicted"/>
<dbReference type="GeneID" id="28742259"/>
<dbReference type="RefSeq" id="XP_018002554.1">
    <property type="nucleotide sequence ID" value="XM_018150379.1"/>
</dbReference>
<dbReference type="AlphaFoldDB" id="A0A0N0NPC5"/>
<feature type="region of interest" description="Disordered" evidence="1">
    <location>
        <begin position="709"/>
        <end position="791"/>
    </location>
</feature>
<comment type="caution">
    <text evidence="2">The sequence shown here is derived from an EMBL/GenBank/DDBJ whole genome shotgun (WGS) entry which is preliminary data.</text>
</comment>
<sequence length="813" mass="88970">MPFSIKFRDSSMPSKFGSRKKTARVGQDVHPVDMAYNTAQKKTPFVMRALQPFKNLGSKCRGKQLVQQSASTVNRNATVEDSEDEEECNAFADSSFDNVTAIAPIHFENITIIDNIDTDTHIKPCTALIIAPRSEMKLVTALLGKILLVNHSLATEQDSIGLKYMLLKEEYKVQQKFTESLERELLKLQSQQQYTPKQINFVKNKLHTLQQALADEKRKHKATSSKLAKWQASHAIIDNLFEEEKRSNLGVYESMSNALNTVHNNLEKTVGEKDKLADSLAFLWNKFNAEQHDCAQWKHAAELEAEQNEQKDALIHSLRLTTNDLRNERDEAKTEVKYALQYAQYWREKYEAEIGKEAIAEDSPSPDTETNDVSTRLSEVALDEEGAEYDDSDAIDDNASDEDNVGSGELAVVPVGGQTLEEWRAAFHMLTTPGSPRLKRDDDESSDMYGDWPPTETNEVLDEEASQVSLPATPILGPIGASASVDEDLSPLEDEVEDVTATHVLSDVGPESSDDDFAPPGIDDVTIAIDAATTTDIVSSQASTSRKKRKADETEEELIDLETTGESDGNDGDEVETIIINTEAEVDEIELPPSAGLEDVCDTTEPALSTDSEGYAATLSAPLASADALEEVQDGNATPLFGTSDFNFLFDSGDNNPFVPFATKERASTNASAHEASNTFSFSQQGTRAFSFGDMALADASFTFTAPSTVGTTGFSMLPESETEEEIEMAGSPDTPEEVKGQIMTATGDVAEANSSDGSTEDSKLTESTENQSENGDEPEPEPEPKAKVVKRVAVICMKAGGMRIKKGRKPKN</sequence>
<evidence type="ECO:0000313" key="2">
    <source>
        <dbReference type="EMBL" id="KPI42591.1"/>
    </source>
</evidence>
<dbReference type="Proteomes" id="UP000038010">
    <property type="component" value="Unassembled WGS sequence"/>
</dbReference>
<dbReference type="EMBL" id="LFJN01000007">
    <property type="protein sequence ID" value="KPI42591.1"/>
    <property type="molecule type" value="Genomic_DNA"/>
</dbReference>
<keyword evidence="3" id="KW-1185">Reference proteome</keyword>
<evidence type="ECO:0000313" key="3">
    <source>
        <dbReference type="Proteomes" id="UP000038010"/>
    </source>
</evidence>
<protein>
    <submittedName>
        <fullName evidence="2">Uncharacterized protein</fullName>
    </submittedName>
</protein>
<gene>
    <name evidence="2" type="ORF">AB675_9811</name>
</gene>
<name>A0A0N0NPC5_9EURO</name>
<accession>A0A0N0NPC5</accession>
<feature type="compositionally biased region" description="Acidic residues" evidence="1">
    <location>
        <begin position="553"/>
        <end position="573"/>
    </location>
</feature>
<evidence type="ECO:0000256" key="1">
    <source>
        <dbReference type="SAM" id="MobiDB-lite"/>
    </source>
</evidence>
<organism evidence="2 3">
    <name type="scientific">Cyphellophora attinorum</name>
    <dbReference type="NCBI Taxonomy" id="1664694"/>
    <lineage>
        <taxon>Eukaryota</taxon>
        <taxon>Fungi</taxon>
        <taxon>Dikarya</taxon>
        <taxon>Ascomycota</taxon>
        <taxon>Pezizomycotina</taxon>
        <taxon>Eurotiomycetes</taxon>
        <taxon>Chaetothyriomycetidae</taxon>
        <taxon>Chaetothyriales</taxon>
        <taxon>Cyphellophoraceae</taxon>
        <taxon>Cyphellophora</taxon>
    </lineage>
</organism>
<feature type="region of interest" description="Disordered" evidence="1">
    <location>
        <begin position="537"/>
        <end position="573"/>
    </location>
</feature>